<protein>
    <submittedName>
        <fullName evidence="1">Uncharacterized protein</fullName>
    </submittedName>
</protein>
<dbReference type="GeneID" id="34523438"/>
<dbReference type="EMBL" id="HE978314">
    <property type="protein sequence ID" value="CCK67803.1"/>
    <property type="molecule type" value="Genomic_DNA"/>
</dbReference>
<dbReference type="HOGENOM" id="CLU_1669633_0_0_1"/>
<gene>
    <name evidence="1" type="primary">KNAG0A01140</name>
    <name evidence="1" type="ordered locus">KNAG_0A01140</name>
</gene>
<proteinExistence type="predicted"/>
<organism evidence="1 2">
    <name type="scientific">Huiozyma naganishii (strain ATCC MYA-139 / BCRC 22969 / CBS 8797 / KCTC 17520 / NBRC 10181 / NCYC 3082 / Yp74L-3)</name>
    <name type="common">Yeast</name>
    <name type="synonym">Kazachstania naganishii</name>
    <dbReference type="NCBI Taxonomy" id="1071383"/>
    <lineage>
        <taxon>Eukaryota</taxon>
        <taxon>Fungi</taxon>
        <taxon>Dikarya</taxon>
        <taxon>Ascomycota</taxon>
        <taxon>Saccharomycotina</taxon>
        <taxon>Saccharomycetes</taxon>
        <taxon>Saccharomycetales</taxon>
        <taxon>Saccharomycetaceae</taxon>
        <taxon>Huiozyma</taxon>
    </lineage>
</organism>
<name>J7RE15_HUIN7</name>
<sequence>MFDYSYSSVNITGTVEIYSTTRLLLNAKAILNSGHIYLRNMKGTKNRVLYTTSSLQSFMNKGKITLESTDNSKPLQFQMMSVNDGLITMKGQPPLFELTTVTVEDKHWIRIYGTLQGSGTIQAKNLVLHLYQKLRASSCKIQSYLLMILDLLISPFLD</sequence>
<dbReference type="KEGG" id="kng:KNAG_0A01140"/>
<dbReference type="eggNOG" id="KOG1216">
    <property type="taxonomic scope" value="Eukaryota"/>
</dbReference>
<dbReference type="RefSeq" id="XP_022462049.1">
    <property type="nucleotide sequence ID" value="XM_022607451.1"/>
</dbReference>
<dbReference type="AlphaFoldDB" id="J7RE15"/>
<accession>J7RE15</accession>
<keyword evidence="2" id="KW-1185">Reference proteome</keyword>
<evidence type="ECO:0000313" key="1">
    <source>
        <dbReference type="EMBL" id="CCK67803.1"/>
    </source>
</evidence>
<reference evidence="1 2" key="1">
    <citation type="journal article" date="2011" name="Proc. Natl. Acad. Sci. U.S.A.">
        <title>Evolutionary erosion of yeast sex chromosomes by mating-type switching accidents.</title>
        <authorList>
            <person name="Gordon J.L."/>
            <person name="Armisen D."/>
            <person name="Proux-Wera E."/>
            <person name="Oheigeartaigh S.S."/>
            <person name="Byrne K.P."/>
            <person name="Wolfe K.H."/>
        </authorList>
    </citation>
    <scope>NUCLEOTIDE SEQUENCE [LARGE SCALE GENOMIC DNA]</scope>
    <source>
        <strain evidence="2">ATCC MYA-139 / BCRC 22969 / CBS 8797 / CCRC 22969 / KCTC 17520 / NBRC 10181 / NCYC 3082</strain>
    </source>
</reference>
<reference evidence="2" key="2">
    <citation type="submission" date="2012-08" db="EMBL/GenBank/DDBJ databases">
        <title>Genome sequence of Kazachstania naganishii.</title>
        <authorList>
            <person name="Gordon J.L."/>
            <person name="Armisen D."/>
            <person name="Proux-Wera E."/>
            <person name="OhEigeartaigh S.S."/>
            <person name="Byrne K.P."/>
            <person name="Wolfe K.H."/>
        </authorList>
    </citation>
    <scope>NUCLEOTIDE SEQUENCE [LARGE SCALE GENOMIC DNA]</scope>
    <source>
        <strain evidence="2">ATCC MYA-139 / BCRC 22969 / CBS 8797 / CCRC 22969 / KCTC 17520 / NBRC 10181 / NCYC 3082</strain>
    </source>
</reference>
<evidence type="ECO:0000313" key="2">
    <source>
        <dbReference type="Proteomes" id="UP000006310"/>
    </source>
</evidence>
<dbReference type="Proteomes" id="UP000006310">
    <property type="component" value="Chromosome 1"/>
</dbReference>